<dbReference type="InterPro" id="IPR003961">
    <property type="entry name" value="FN3_dom"/>
</dbReference>
<dbReference type="SUPFAM" id="SSF49265">
    <property type="entry name" value="Fibronectin type III"/>
    <property type="match status" value="1"/>
</dbReference>
<keyword evidence="2" id="KW-1185">Reference proteome</keyword>
<comment type="caution">
    <text evidence="1">The sequence shown here is derived from an EMBL/GenBank/DDBJ whole genome shotgun (WGS) entry which is preliminary data.</text>
</comment>
<gene>
    <name evidence="1" type="ORF">V1264_005993</name>
</gene>
<name>A0AAN9G588_9CAEN</name>
<evidence type="ECO:0000313" key="1">
    <source>
        <dbReference type="EMBL" id="KAK7094430.1"/>
    </source>
</evidence>
<evidence type="ECO:0008006" key="3">
    <source>
        <dbReference type="Google" id="ProtNLM"/>
    </source>
</evidence>
<dbReference type="InterPro" id="IPR036116">
    <property type="entry name" value="FN3_sf"/>
</dbReference>
<dbReference type="EMBL" id="JBAMIC010000018">
    <property type="protein sequence ID" value="KAK7094430.1"/>
    <property type="molecule type" value="Genomic_DNA"/>
</dbReference>
<evidence type="ECO:0000313" key="2">
    <source>
        <dbReference type="Proteomes" id="UP001374579"/>
    </source>
</evidence>
<proteinExistence type="predicted"/>
<accession>A0AAN9G588</accession>
<dbReference type="Gene3D" id="2.60.40.10">
    <property type="entry name" value="Immunoglobulins"/>
    <property type="match status" value="1"/>
</dbReference>
<dbReference type="AlphaFoldDB" id="A0AAN9G588"/>
<dbReference type="InterPro" id="IPR013783">
    <property type="entry name" value="Ig-like_fold"/>
</dbReference>
<dbReference type="Proteomes" id="UP001374579">
    <property type="component" value="Unassembled WGS sequence"/>
</dbReference>
<dbReference type="CDD" id="cd00063">
    <property type="entry name" value="FN3"/>
    <property type="match status" value="1"/>
</dbReference>
<organism evidence="1 2">
    <name type="scientific">Littorina saxatilis</name>
    <dbReference type="NCBI Taxonomy" id="31220"/>
    <lineage>
        <taxon>Eukaryota</taxon>
        <taxon>Metazoa</taxon>
        <taxon>Spiralia</taxon>
        <taxon>Lophotrochozoa</taxon>
        <taxon>Mollusca</taxon>
        <taxon>Gastropoda</taxon>
        <taxon>Caenogastropoda</taxon>
        <taxon>Littorinimorpha</taxon>
        <taxon>Littorinoidea</taxon>
        <taxon>Littorinidae</taxon>
        <taxon>Littorina</taxon>
    </lineage>
</organism>
<sequence>MEEGSVTLTWTAPEEEFNTSVVQYLRKGDTVWKDAILAKPIITTTVTALQGSPKGYEFRVAAKDGPNTGDFSEPASHCSICDAVYAQEKATMRLKGSLEDALENPKEFYKYINGLLNNKAGAVVIHAKDRNCLEKFDQKVDSKLKDLVSDGSMYHCVFERSYFDQTHLVYRLKTSSRKRPMSTLDFKTKVSHNKGKDAPSYINITVFVGELCSSKPHPNATCAREYVFEQGNEIPRKVNGLPTDEVLQESMSIQAKSLLNCKLSQLAEHCWENGKLKEYITAFTKIKGGGSVFFAVSEEKKEEPAWISLSQDIVDVTKKGKVDKWQIWQDKKVSNPTLYYVAKKSKITEKKTGKFVTEGVQLTEQERRDFRQQISERVENELTWVGIQDHADTVKVFFHSVQKTTTGDVYVIEVRISNYHGLCFYDKDGPESYVCRFPEPGPMFTARTKLDRVPLYDWVQSFIRNFEKHMDKLNKMSDDSKVEACSFCRFVSEKC</sequence>
<protein>
    <recommendedName>
        <fullName evidence="3">Fibronectin type-III domain-containing protein</fullName>
    </recommendedName>
</protein>
<reference evidence="1 2" key="1">
    <citation type="submission" date="2024-02" db="EMBL/GenBank/DDBJ databases">
        <title>Chromosome-scale genome assembly of the rough periwinkle Littorina saxatilis.</title>
        <authorList>
            <person name="De Jode A."/>
            <person name="Faria R."/>
            <person name="Formenti G."/>
            <person name="Sims Y."/>
            <person name="Smith T.P."/>
            <person name="Tracey A."/>
            <person name="Wood J.M.D."/>
            <person name="Zagrodzka Z.B."/>
            <person name="Johannesson K."/>
            <person name="Butlin R.K."/>
            <person name="Leder E.H."/>
        </authorList>
    </citation>
    <scope>NUCLEOTIDE SEQUENCE [LARGE SCALE GENOMIC DNA]</scope>
    <source>
        <strain evidence="1">Snail1</strain>
        <tissue evidence="1">Muscle</tissue>
    </source>
</reference>